<feature type="transmembrane region" description="Helical" evidence="10">
    <location>
        <begin position="181"/>
        <end position="200"/>
    </location>
</feature>
<evidence type="ECO:0000256" key="6">
    <source>
        <dbReference type="ARBA" id="ARBA00023136"/>
    </source>
</evidence>
<dbReference type="InterPro" id="IPR013099">
    <property type="entry name" value="K_chnl_dom"/>
</dbReference>
<feature type="transmembrane region" description="Helical" evidence="10">
    <location>
        <begin position="579"/>
        <end position="598"/>
    </location>
</feature>
<reference evidence="13" key="3">
    <citation type="submission" date="2025-08" db="UniProtKB">
        <authorList>
            <consortium name="RefSeq"/>
        </authorList>
    </citation>
    <scope>IDENTIFICATION</scope>
    <source>
        <strain evidence="13">CBS 342.82</strain>
    </source>
</reference>
<evidence type="ECO:0000256" key="10">
    <source>
        <dbReference type="SAM" id="Phobius"/>
    </source>
</evidence>
<dbReference type="Gene3D" id="1.10.287.70">
    <property type="match status" value="2"/>
</dbReference>
<dbReference type="AlphaFoldDB" id="A0A6J3M947"/>
<feature type="transmembrane region" description="Helical" evidence="10">
    <location>
        <begin position="102"/>
        <end position="129"/>
    </location>
</feature>
<feature type="transmembrane region" description="Helical" evidence="10">
    <location>
        <begin position="550"/>
        <end position="567"/>
    </location>
</feature>
<dbReference type="SUPFAM" id="SSF81324">
    <property type="entry name" value="Voltage-gated potassium channels"/>
    <property type="match status" value="2"/>
</dbReference>
<keyword evidence="3 8" id="KW-0812">Transmembrane</keyword>
<dbReference type="PRINTS" id="PR01333">
    <property type="entry name" value="2POREKCHANEL"/>
</dbReference>
<dbReference type="GO" id="GO:0005886">
    <property type="term" value="C:plasma membrane"/>
    <property type="evidence" value="ECO:0007669"/>
    <property type="project" value="TreeGrafter"/>
</dbReference>
<feature type="region of interest" description="Disordered" evidence="9">
    <location>
        <begin position="1"/>
        <end position="48"/>
    </location>
</feature>
<keyword evidence="6 10" id="KW-0472">Membrane</keyword>
<feature type="compositionally biased region" description="Polar residues" evidence="9">
    <location>
        <begin position="29"/>
        <end position="39"/>
    </location>
</feature>
<feature type="transmembrane region" description="Helical" evidence="10">
    <location>
        <begin position="290"/>
        <end position="309"/>
    </location>
</feature>
<feature type="transmembrane region" description="Helical" evidence="10">
    <location>
        <begin position="517"/>
        <end position="538"/>
    </location>
</feature>
<comment type="subcellular location">
    <subcellularLocation>
        <location evidence="1">Membrane</location>
        <topology evidence="1">Multi-pass membrane protein</topology>
    </subcellularLocation>
</comment>
<evidence type="ECO:0000256" key="1">
    <source>
        <dbReference type="ARBA" id="ARBA00004141"/>
    </source>
</evidence>
<reference evidence="13" key="2">
    <citation type="submission" date="2020-04" db="EMBL/GenBank/DDBJ databases">
        <authorList>
            <consortium name="NCBI Genome Project"/>
        </authorList>
    </citation>
    <scope>NUCLEOTIDE SEQUENCE</scope>
    <source>
        <strain evidence="13">CBS 342.82</strain>
    </source>
</reference>
<feature type="region of interest" description="Disordered" evidence="9">
    <location>
        <begin position="789"/>
        <end position="811"/>
    </location>
</feature>
<organism evidence="13">
    <name type="scientific">Dissoconium aciculare CBS 342.82</name>
    <dbReference type="NCBI Taxonomy" id="1314786"/>
    <lineage>
        <taxon>Eukaryota</taxon>
        <taxon>Fungi</taxon>
        <taxon>Dikarya</taxon>
        <taxon>Ascomycota</taxon>
        <taxon>Pezizomycotina</taxon>
        <taxon>Dothideomycetes</taxon>
        <taxon>Dothideomycetidae</taxon>
        <taxon>Mycosphaerellales</taxon>
        <taxon>Dissoconiaceae</taxon>
        <taxon>Dissoconium</taxon>
    </lineage>
</organism>
<evidence type="ECO:0000256" key="9">
    <source>
        <dbReference type="SAM" id="MobiDB-lite"/>
    </source>
</evidence>
<dbReference type="GO" id="GO:0030322">
    <property type="term" value="P:stabilization of membrane potential"/>
    <property type="evidence" value="ECO:0007669"/>
    <property type="project" value="TreeGrafter"/>
</dbReference>
<feature type="region of interest" description="Disordered" evidence="9">
    <location>
        <begin position="409"/>
        <end position="447"/>
    </location>
</feature>
<comment type="similarity">
    <text evidence="8">Belongs to the two pore domain potassium channel (TC 1.A.1.8) family.</text>
</comment>
<dbReference type="PANTHER" id="PTHR11003">
    <property type="entry name" value="POTASSIUM CHANNEL, SUBFAMILY K"/>
    <property type="match status" value="1"/>
</dbReference>
<keyword evidence="7 8" id="KW-0407">Ion channel</keyword>
<keyword evidence="5 8" id="KW-0406">Ion transport</keyword>
<accession>A0A6J3M947</accession>
<evidence type="ECO:0000313" key="12">
    <source>
        <dbReference type="Proteomes" id="UP000504637"/>
    </source>
</evidence>
<dbReference type="OrthoDB" id="297496at2759"/>
<reference evidence="13" key="1">
    <citation type="submission" date="2020-01" db="EMBL/GenBank/DDBJ databases">
        <authorList>
            <consortium name="DOE Joint Genome Institute"/>
            <person name="Haridas S."/>
            <person name="Albert R."/>
            <person name="Binder M."/>
            <person name="Bloem J."/>
            <person name="Labutti K."/>
            <person name="Salamov A."/>
            <person name="Andreopoulos B."/>
            <person name="Baker S.E."/>
            <person name="Barry K."/>
            <person name="Bills G."/>
            <person name="Bluhm B.H."/>
            <person name="Cannon C."/>
            <person name="Castanera R."/>
            <person name="Culley D.E."/>
            <person name="Daum C."/>
            <person name="Ezra D."/>
            <person name="Gonzalez J.B."/>
            <person name="Henrissat B."/>
            <person name="Kuo A."/>
            <person name="Liang C."/>
            <person name="Lipzen A."/>
            <person name="Lutzoni F."/>
            <person name="Magnuson J."/>
            <person name="Mondo S."/>
            <person name="Nolan M."/>
            <person name="Ohm R."/>
            <person name="Pangilinan J."/>
            <person name="Park H.-J."/>
            <person name="Ramirez L."/>
            <person name="Alfaro M."/>
            <person name="Sun H."/>
            <person name="Tritt A."/>
            <person name="Yoshinaga Y."/>
            <person name="Zwiers L.-H."/>
            <person name="Turgeon B.G."/>
            <person name="Goodwin S.B."/>
            <person name="Spatafora J.W."/>
            <person name="Crous P.W."/>
            <person name="Grigoriev I.V."/>
        </authorList>
    </citation>
    <scope>NUCLEOTIDE SEQUENCE</scope>
    <source>
        <strain evidence="13">CBS 342.82</strain>
    </source>
</reference>
<evidence type="ECO:0000256" key="2">
    <source>
        <dbReference type="ARBA" id="ARBA00022448"/>
    </source>
</evidence>
<dbReference type="GeneID" id="54362418"/>
<evidence type="ECO:0000256" key="5">
    <source>
        <dbReference type="ARBA" id="ARBA00023065"/>
    </source>
</evidence>
<protein>
    <submittedName>
        <fullName evidence="13">Voltage-gated potassium channel</fullName>
    </submittedName>
</protein>
<dbReference type="PANTHER" id="PTHR11003:SF342">
    <property type="entry name" value="OUTWARD-RECTIFIER POTASSIUM CHANNEL TOK1"/>
    <property type="match status" value="1"/>
</dbReference>
<feature type="transmembrane region" description="Helical" evidence="10">
    <location>
        <begin position="324"/>
        <end position="345"/>
    </location>
</feature>
<keyword evidence="4 10" id="KW-1133">Transmembrane helix</keyword>
<feature type="compositionally biased region" description="Basic and acidic residues" evidence="9">
    <location>
        <begin position="84"/>
        <end position="95"/>
    </location>
</feature>
<keyword evidence="12" id="KW-1185">Reference proteome</keyword>
<dbReference type="RefSeq" id="XP_033460378.1">
    <property type="nucleotide sequence ID" value="XM_033604618.1"/>
</dbReference>
<dbReference type="GO" id="GO:0022841">
    <property type="term" value="F:potassium ion leak channel activity"/>
    <property type="evidence" value="ECO:0007669"/>
    <property type="project" value="TreeGrafter"/>
</dbReference>
<evidence type="ECO:0000256" key="3">
    <source>
        <dbReference type="ARBA" id="ARBA00022692"/>
    </source>
</evidence>
<dbReference type="Proteomes" id="UP000504637">
    <property type="component" value="Unplaced"/>
</dbReference>
<feature type="compositionally biased region" description="Basic and acidic residues" evidence="9">
    <location>
        <begin position="1"/>
        <end position="18"/>
    </location>
</feature>
<evidence type="ECO:0000256" key="7">
    <source>
        <dbReference type="ARBA" id="ARBA00023303"/>
    </source>
</evidence>
<feature type="region of interest" description="Disordered" evidence="9">
    <location>
        <begin position="61"/>
        <end position="95"/>
    </location>
</feature>
<keyword evidence="2 8" id="KW-0813">Transport</keyword>
<evidence type="ECO:0000313" key="13">
    <source>
        <dbReference type="RefSeq" id="XP_033460378.1"/>
    </source>
</evidence>
<dbReference type="GO" id="GO:0015271">
    <property type="term" value="F:outward rectifier potassium channel activity"/>
    <property type="evidence" value="ECO:0007669"/>
    <property type="project" value="TreeGrafter"/>
</dbReference>
<feature type="domain" description="Potassium channel" evidence="11">
    <location>
        <begin position="530"/>
        <end position="602"/>
    </location>
</feature>
<evidence type="ECO:0000259" key="11">
    <source>
        <dbReference type="Pfam" id="PF07885"/>
    </source>
</evidence>
<feature type="transmembrane region" description="Helical" evidence="10">
    <location>
        <begin position="247"/>
        <end position="269"/>
    </location>
</feature>
<dbReference type="FunFam" id="1.10.287.70:FF:000182">
    <property type="entry name" value="Outward-rectifier potassium channel TOK1"/>
    <property type="match status" value="1"/>
</dbReference>
<evidence type="ECO:0000256" key="8">
    <source>
        <dbReference type="RuleBase" id="RU003857"/>
    </source>
</evidence>
<dbReference type="Pfam" id="PF07885">
    <property type="entry name" value="Ion_trans_2"/>
    <property type="match status" value="2"/>
</dbReference>
<gene>
    <name evidence="13" type="ORF">K489DRAFT_379325</name>
</gene>
<feature type="compositionally biased region" description="Basic and acidic residues" evidence="9">
    <location>
        <begin position="409"/>
        <end position="432"/>
    </location>
</feature>
<proteinExistence type="inferred from homology"/>
<evidence type="ECO:0000256" key="4">
    <source>
        <dbReference type="ARBA" id="ARBA00022989"/>
    </source>
</evidence>
<name>A0A6J3M947_9PEZI</name>
<dbReference type="InterPro" id="IPR003280">
    <property type="entry name" value="2pore_dom_K_chnl"/>
</dbReference>
<feature type="region of interest" description="Disordered" evidence="9">
    <location>
        <begin position="649"/>
        <end position="669"/>
    </location>
</feature>
<feature type="transmembrane region" description="Helical" evidence="10">
    <location>
        <begin position="357"/>
        <end position="376"/>
    </location>
</feature>
<sequence>MAAEDRPGESRDASHLDTDNTSEEPIANEKSSGSTNSDENGGPLGLHSHHIHEYSRRKSSVAAGSMRPYSDPNNISKPRPARKPWWDLRSDTRGQDGADERWWFASTAIPLISAAIGPLANVLSIAALVTSWRSCLIPGADTYDAAASCVWDEKAMLAANSTLLPELQGTEFTDPIWCLRLNVISLVFGFVGNFFLLCNFTSRIRYIVALPATIVCWYIATGILTGITIGMAVWTPPHGPEQTYTQGFWYAVIASCMYMICAMLLMVNMAGYFLGHYPQQFNLTDSQKTLILQTMLFFIWLAGGAGVFFRVETDLGGAGSSEDIIWSYVNALYFCDVTILTVGFGDVYPSTDLGRGLVFPYSVGGIIMLGLIVSSISRFARELGSQNVVRRHIENNRIKTIERTLTTERELSRENTFSNDKDKSGALKRDASDETLGGRPAISAPFAPKSRSTTISFAGVKVPDDPLPPANAIQTLQRVATMAMRPRKPRLLLLREEKDRFDAMRRIQASTAHFKTWFALCMSVMSFGVLWCVGAAVFWQAEKETQGMTYFQALYFCYVSLLTIGYGDLAPKSNAGRPFFVFWSLIAIPVMSILVGDLGDTVINRFKRGTYRLADFTFLPQKGTWRQFLTGHPAALRWLARQKQKREAHKRMEQGFPVGPEDEPEPQRPAPLTIDQLAKDADPTDTELFRQLVLKMREVESDLRAHSKKRYTYEEWVELTRLIRFTATKPEGRRQEEDGEEEGLVEWDWIGEDSPMMTRNSEAEFVLDRLWESLQRYVKRSTVKLDELDDRNSEEDVVSRRRRRTGEDDGD</sequence>
<feature type="transmembrane region" description="Helical" evidence="10">
    <location>
        <begin position="207"/>
        <end position="235"/>
    </location>
</feature>
<feature type="domain" description="Potassium channel" evidence="11">
    <location>
        <begin position="297"/>
        <end position="381"/>
    </location>
</feature>